<accession>A0A833R474</accession>
<evidence type="ECO:0000256" key="1">
    <source>
        <dbReference type="ARBA" id="ARBA00007727"/>
    </source>
</evidence>
<evidence type="ECO:0000259" key="2">
    <source>
        <dbReference type="Pfam" id="PF13839"/>
    </source>
</evidence>
<dbReference type="PANTHER" id="PTHR32285:SF57">
    <property type="entry name" value="XYLOGLUCAN O-ACETYLTRANSFERASE 1"/>
    <property type="match status" value="1"/>
</dbReference>
<dbReference type="Pfam" id="PF13839">
    <property type="entry name" value="PC-Esterase"/>
    <property type="match status" value="1"/>
</dbReference>
<dbReference type="InterPro" id="IPR026057">
    <property type="entry name" value="TBL_C"/>
</dbReference>
<feature type="domain" description="Trichome birefringence-like C-terminal" evidence="2">
    <location>
        <begin position="29"/>
        <end position="90"/>
    </location>
</feature>
<dbReference type="AlphaFoldDB" id="A0A833R474"/>
<proteinExistence type="inferred from homology"/>
<comment type="caution">
    <text evidence="3">The sequence shown here is derived from an EMBL/GenBank/DDBJ whole genome shotgun (WGS) entry which is preliminary data.</text>
</comment>
<organism evidence="3 4">
    <name type="scientific">Carex littledalei</name>
    <dbReference type="NCBI Taxonomy" id="544730"/>
    <lineage>
        <taxon>Eukaryota</taxon>
        <taxon>Viridiplantae</taxon>
        <taxon>Streptophyta</taxon>
        <taxon>Embryophyta</taxon>
        <taxon>Tracheophyta</taxon>
        <taxon>Spermatophyta</taxon>
        <taxon>Magnoliopsida</taxon>
        <taxon>Liliopsida</taxon>
        <taxon>Poales</taxon>
        <taxon>Cyperaceae</taxon>
        <taxon>Cyperoideae</taxon>
        <taxon>Cariceae</taxon>
        <taxon>Carex</taxon>
        <taxon>Carex subgen. Euthyceras</taxon>
    </lineage>
</organism>
<evidence type="ECO:0000313" key="4">
    <source>
        <dbReference type="Proteomes" id="UP000623129"/>
    </source>
</evidence>
<dbReference type="GO" id="GO:0016413">
    <property type="term" value="F:O-acetyltransferase activity"/>
    <property type="evidence" value="ECO:0007669"/>
    <property type="project" value="InterPro"/>
</dbReference>
<comment type="similarity">
    <text evidence="1">Belongs to the PC-esterase family. TBL subfamily.</text>
</comment>
<dbReference type="InterPro" id="IPR029962">
    <property type="entry name" value="TBL"/>
</dbReference>
<evidence type="ECO:0000313" key="3">
    <source>
        <dbReference type="EMBL" id="KAF3329676.1"/>
    </source>
</evidence>
<protein>
    <submittedName>
        <fullName evidence="3">Protein ALTERED XYLOGLUCAN 4</fullName>
    </submittedName>
</protein>
<dbReference type="GO" id="GO:0005794">
    <property type="term" value="C:Golgi apparatus"/>
    <property type="evidence" value="ECO:0007669"/>
    <property type="project" value="TreeGrafter"/>
</dbReference>
<dbReference type="PANTHER" id="PTHR32285">
    <property type="entry name" value="PROTEIN TRICHOME BIREFRINGENCE-LIKE 9-RELATED"/>
    <property type="match status" value="1"/>
</dbReference>
<name>A0A833R474_9POAL</name>
<sequence length="116" mass="12968">MIAFTGACLGRLILGMRYCSRLSRNGKVKEKLTVAAFNVTKLALMRPDGHPGPYMYPNPFANGIKEKIHNDCLHWCMFGPIDTWNAILLEIIKKWEGEREVNSGSIRCDEAGIDAA</sequence>
<dbReference type="Proteomes" id="UP000623129">
    <property type="component" value="Unassembled WGS sequence"/>
</dbReference>
<dbReference type="OrthoDB" id="688472at2759"/>
<dbReference type="EMBL" id="SWLB01000014">
    <property type="protein sequence ID" value="KAF3329676.1"/>
    <property type="molecule type" value="Genomic_DNA"/>
</dbReference>
<gene>
    <name evidence="3" type="ORF">FCM35_KLT05007</name>
</gene>
<keyword evidence="4" id="KW-1185">Reference proteome</keyword>
<reference evidence="3" key="1">
    <citation type="submission" date="2020-01" db="EMBL/GenBank/DDBJ databases">
        <title>Genome sequence of Kobresia littledalei, the first chromosome-level genome in the family Cyperaceae.</title>
        <authorList>
            <person name="Qu G."/>
        </authorList>
    </citation>
    <scope>NUCLEOTIDE SEQUENCE</scope>
    <source>
        <strain evidence="3">C.B.Clarke</strain>
        <tissue evidence="3">Leaf</tissue>
    </source>
</reference>